<evidence type="ECO:0000313" key="3">
    <source>
        <dbReference type="Proteomes" id="UP000315525"/>
    </source>
</evidence>
<sequence length="63" mass="7034">MVKFMPVFMIIAALSLIAGMILRVAGRYAALDITPNALLRFTDTMLFFAIAIGLYFMSRQKTS</sequence>
<feature type="transmembrane region" description="Helical" evidence="1">
    <location>
        <begin position="37"/>
        <end position="57"/>
    </location>
</feature>
<evidence type="ECO:0000313" key="2">
    <source>
        <dbReference type="EMBL" id="TET44370.1"/>
    </source>
</evidence>
<name>A0A523UPA6_UNCT6</name>
<dbReference type="Proteomes" id="UP000315525">
    <property type="component" value="Unassembled WGS sequence"/>
</dbReference>
<accession>A0A523UPA6</accession>
<reference evidence="2 3" key="1">
    <citation type="submission" date="2019-03" db="EMBL/GenBank/DDBJ databases">
        <title>Metabolic potential of uncultured bacteria and archaea associated with petroleum seepage in deep-sea sediments.</title>
        <authorList>
            <person name="Dong X."/>
            <person name="Hubert C."/>
        </authorList>
    </citation>
    <scope>NUCLEOTIDE SEQUENCE [LARGE SCALE GENOMIC DNA]</scope>
    <source>
        <strain evidence="2">E44_bin18</strain>
    </source>
</reference>
<keyword evidence="1" id="KW-1133">Transmembrane helix</keyword>
<keyword evidence="1" id="KW-0812">Transmembrane</keyword>
<dbReference type="EMBL" id="SOJN01000127">
    <property type="protein sequence ID" value="TET44370.1"/>
    <property type="molecule type" value="Genomic_DNA"/>
</dbReference>
<protein>
    <submittedName>
        <fullName evidence="2">Uncharacterized protein</fullName>
    </submittedName>
</protein>
<gene>
    <name evidence="2" type="ORF">E3J62_10470</name>
</gene>
<feature type="transmembrane region" description="Helical" evidence="1">
    <location>
        <begin position="7"/>
        <end position="25"/>
    </location>
</feature>
<organism evidence="2 3">
    <name type="scientific">candidate division TA06 bacterium</name>
    <dbReference type="NCBI Taxonomy" id="2250710"/>
    <lineage>
        <taxon>Bacteria</taxon>
        <taxon>Bacteria division TA06</taxon>
    </lineage>
</organism>
<comment type="caution">
    <text evidence="2">The sequence shown here is derived from an EMBL/GenBank/DDBJ whole genome shotgun (WGS) entry which is preliminary data.</text>
</comment>
<dbReference type="AlphaFoldDB" id="A0A523UPA6"/>
<keyword evidence="1" id="KW-0472">Membrane</keyword>
<evidence type="ECO:0000256" key="1">
    <source>
        <dbReference type="SAM" id="Phobius"/>
    </source>
</evidence>
<proteinExistence type="predicted"/>